<dbReference type="Proteomes" id="UP000052023">
    <property type="component" value="Unassembled WGS sequence"/>
</dbReference>
<comment type="similarity">
    <text evidence="1">Belongs to the peptidase S1C family.</text>
</comment>
<comment type="caution">
    <text evidence="6">The sequence shown here is derived from an EMBL/GenBank/DDBJ whole genome shotgun (WGS) entry which is preliminary data.</text>
</comment>
<dbReference type="Gene3D" id="2.30.42.10">
    <property type="match status" value="1"/>
</dbReference>
<accession>A0A0R3MQ20</accession>
<evidence type="ECO:0000259" key="5">
    <source>
        <dbReference type="SMART" id="SM00228"/>
    </source>
</evidence>
<dbReference type="InterPro" id="IPR036034">
    <property type="entry name" value="PDZ_sf"/>
</dbReference>
<dbReference type="RefSeq" id="WP_057846511.1">
    <property type="nucleotide sequence ID" value="NZ_LLYA01000181.1"/>
</dbReference>
<sequence length="295" mass="30484">MPDPTAAILPSLSSALADVVARTKSAIVSVHSHRSRASGFIWKPGLIVTADEALADEGEVSVKFADGTTQSATIAGRDHTTDIALLRLDTKSGAGNTASVAFSPVVPDLGSLTVLVAAEHGVPTAALGIVSLIGGRWRSLRGGEIDARIELDVRLRSNHEGGLAVNASGEAIGMAVQGVRRILVIPGATIDRIAGRLETHGRIARGYLGVGLQPVKLDDGVGAMVMSVDKSGPSAAAGILQGDVIVGWNNEKLTGMRSLIRSLGPDSIGTVIDITIRRASQPVQVKLTVGERPEP</sequence>
<evidence type="ECO:0000256" key="1">
    <source>
        <dbReference type="ARBA" id="ARBA00010541"/>
    </source>
</evidence>
<dbReference type="Pfam" id="PF13180">
    <property type="entry name" value="PDZ_2"/>
    <property type="match status" value="1"/>
</dbReference>
<evidence type="ECO:0000313" key="7">
    <source>
        <dbReference type="Proteomes" id="UP000052023"/>
    </source>
</evidence>
<dbReference type="OrthoDB" id="9792183at2"/>
<keyword evidence="2 6" id="KW-0645">Protease</keyword>
<evidence type="ECO:0000256" key="2">
    <source>
        <dbReference type="ARBA" id="ARBA00022670"/>
    </source>
</evidence>
<dbReference type="InterPro" id="IPR001940">
    <property type="entry name" value="Peptidase_S1C"/>
</dbReference>
<proteinExistence type="inferred from homology"/>
<dbReference type="InterPro" id="IPR001478">
    <property type="entry name" value="PDZ"/>
</dbReference>
<keyword evidence="4" id="KW-0720">Serine protease</keyword>
<organism evidence="6 7">
    <name type="scientific">Bradyrhizobium retamae</name>
    <dbReference type="NCBI Taxonomy" id="1300035"/>
    <lineage>
        <taxon>Bacteria</taxon>
        <taxon>Pseudomonadati</taxon>
        <taxon>Pseudomonadota</taxon>
        <taxon>Alphaproteobacteria</taxon>
        <taxon>Hyphomicrobiales</taxon>
        <taxon>Nitrobacteraceae</taxon>
        <taxon>Bradyrhizobium</taxon>
    </lineage>
</organism>
<dbReference type="SUPFAM" id="SSF50156">
    <property type="entry name" value="PDZ domain-like"/>
    <property type="match status" value="1"/>
</dbReference>
<feature type="domain" description="PDZ" evidence="5">
    <location>
        <begin position="206"/>
        <end position="280"/>
    </location>
</feature>
<dbReference type="InterPro" id="IPR009003">
    <property type="entry name" value="Peptidase_S1_PA"/>
</dbReference>
<dbReference type="Gene3D" id="2.40.10.10">
    <property type="entry name" value="Trypsin-like serine proteases"/>
    <property type="match status" value="2"/>
</dbReference>
<dbReference type="PANTHER" id="PTHR22939:SF129">
    <property type="entry name" value="SERINE PROTEASE HTRA2, MITOCHONDRIAL"/>
    <property type="match status" value="1"/>
</dbReference>
<evidence type="ECO:0000256" key="4">
    <source>
        <dbReference type="ARBA" id="ARBA00022825"/>
    </source>
</evidence>
<dbReference type="GO" id="GO:0004252">
    <property type="term" value="F:serine-type endopeptidase activity"/>
    <property type="evidence" value="ECO:0007669"/>
    <property type="project" value="InterPro"/>
</dbReference>
<evidence type="ECO:0000313" key="6">
    <source>
        <dbReference type="EMBL" id="KRR20085.1"/>
    </source>
</evidence>
<dbReference type="AlphaFoldDB" id="A0A0R3MQ20"/>
<evidence type="ECO:0000256" key="3">
    <source>
        <dbReference type="ARBA" id="ARBA00022801"/>
    </source>
</evidence>
<dbReference type="Pfam" id="PF13365">
    <property type="entry name" value="Trypsin_2"/>
    <property type="match status" value="1"/>
</dbReference>
<dbReference type="PRINTS" id="PR00834">
    <property type="entry name" value="PROTEASES2C"/>
</dbReference>
<reference evidence="6 7" key="1">
    <citation type="submission" date="2014-03" db="EMBL/GenBank/DDBJ databases">
        <title>Bradyrhizobium valentinum sp. nov., isolated from effective nodules of Lupinus mariae-josephae, a lupine endemic of basic-lime soils in Eastern Spain.</title>
        <authorList>
            <person name="Duran D."/>
            <person name="Rey L."/>
            <person name="Navarro A."/>
            <person name="Busquets A."/>
            <person name="Imperial J."/>
            <person name="Ruiz-Argueso T."/>
        </authorList>
    </citation>
    <scope>NUCLEOTIDE SEQUENCE [LARGE SCALE GENOMIC DNA]</scope>
    <source>
        <strain evidence="6 7">Ro19</strain>
    </source>
</reference>
<protein>
    <submittedName>
        <fullName evidence="6">Serine protease</fullName>
    </submittedName>
</protein>
<name>A0A0R3MQ20_9BRAD</name>
<dbReference type="SMART" id="SM00228">
    <property type="entry name" value="PDZ"/>
    <property type="match status" value="1"/>
</dbReference>
<dbReference type="EMBL" id="LLYA01000181">
    <property type="protein sequence ID" value="KRR20085.1"/>
    <property type="molecule type" value="Genomic_DNA"/>
</dbReference>
<dbReference type="GO" id="GO:0042597">
    <property type="term" value="C:periplasmic space"/>
    <property type="evidence" value="ECO:0007669"/>
    <property type="project" value="TreeGrafter"/>
</dbReference>
<dbReference type="GO" id="GO:0006515">
    <property type="term" value="P:protein quality control for misfolded or incompletely synthesized proteins"/>
    <property type="evidence" value="ECO:0007669"/>
    <property type="project" value="TreeGrafter"/>
</dbReference>
<dbReference type="PANTHER" id="PTHR22939">
    <property type="entry name" value="SERINE PROTEASE FAMILY S1C HTRA-RELATED"/>
    <property type="match status" value="1"/>
</dbReference>
<keyword evidence="3" id="KW-0378">Hydrolase</keyword>
<dbReference type="InterPro" id="IPR043504">
    <property type="entry name" value="Peptidase_S1_PA_chymotrypsin"/>
</dbReference>
<gene>
    <name evidence="6" type="ORF">CQ13_09250</name>
</gene>
<dbReference type="SUPFAM" id="SSF50494">
    <property type="entry name" value="Trypsin-like serine proteases"/>
    <property type="match status" value="1"/>
</dbReference>
<keyword evidence="7" id="KW-1185">Reference proteome</keyword>